<feature type="binding site" evidence="2">
    <location>
        <position position="282"/>
    </location>
    <ligand>
        <name>substrate</name>
    </ligand>
</feature>
<dbReference type="SUPFAM" id="SSF53254">
    <property type="entry name" value="Phosphoglycerate mutase-like"/>
    <property type="match status" value="2"/>
</dbReference>
<dbReference type="PANTHER" id="PTHR48100">
    <property type="entry name" value="BROAD-SPECIFICITY PHOSPHATASE YOR283W-RELATED"/>
    <property type="match status" value="1"/>
</dbReference>
<dbReference type="PANTHER" id="PTHR48100:SF10">
    <property type="entry name" value="2-CARBOXY-D-ARABINITOL-1-PHOSPHATASE-RELATED"/>
    <property type="match status" value="1"/>
</dbReference>
<reference evidence="3" key="1">
    <citation type="submission" date="2022-12" db="EMBL/GenBank/DDBJ databases">
        <title>Polyphasic identification of a Novel Hot-Spring Cyanobacterium Ocullathermofonsia sinensis gen nov. sp. nov. and Genomic Insights on its Adaptations to the Thermal Habitat.</title>
        <authorList>
            <person name="Daroch M."/>
            <person name="Tang J."/>
            <person name="Jiang Y."/>
        </authorList>
    </citation>
    <scope>NUCLEOTIDE SEQUENCE</scope>
    <source>
        <strain evidence="3">PKUAC-SCTA174</strain>
    </source>
</reference>
<dbReference type="CDD" id="cd07067">
    <property type="entry name" value="HP_PGM_like"/>
    <property type="match status" value="2"/>
</dbReference>
<feature type="active site" description="Tele-phosphohistidine intermediate" evidence="1">
    <location>
        <position position="233"/>
    </location>
</feature>
<dbReference type="SMART" id="SM00855">
    <property type="entry name" value="PGAM"/>
    <property type="match status" value="2"/>
</dbReference>
<dbReference type="Gene3D" id="3.40.50.1240">
    <property type="entry name" value="Phosphoglycerate mutase-like"/>
    <property type="match status" value="2"/>
</dbReference>
<dbReference type="GO" id="GO:0016791">
    <property type="term" value="F:phosphatase activity"/>
    <property type="evidence" value="ECO:0007669"/>
    <property type="project" value="TreeGrafter"/>
</dbReference>
<sequence>MRHGESTYNAERRVQGHCDASRLTEKGRAGARQVGATLKELHFAAIYSSPLQRARETAELIRSTLLDQNGSAAPALYLTDNLKEISLPLWEGLTFQEVEEKYAEGYAAWRERPHELCMEIVTDQGMEPFYPVPTLYDQARRCWQEVLSRHSGETILLVAHSGINRCLINTAIGLGPKSYQSIHQSNCGISVLNFAGQLGDSVQLESVNLTAHLGEPLPKPRNNHTPRFLLVRHGETDWNRQQRFQGQMDIPLNDQGRVQAQQAAAFLANVPIDRAISSPMLRPKETAEVILQHHPNLSLELDGKLREISHGLWEGKLEAEIEQAFPGTLAQWKTAPETVQMPEGENLQQVWQRAIAAWNAMLNSTPPSGGDRPFTTLVVAHDAVNKALLCHLVGLGPQHFWTFKQGNGSVTVIDYPQGITGNPLIHALNITSHLGSVLDRTAAGAL</sequence>
<dbReference type="InterPro" id="IPR050275">
    <property type="entry name" value="PGM_Phosphatase"/>
</dbReference>
<dbReference type="KEGG" id="tsin:OXH18_11860"/>
<protein>
    <submittedName>
        <fullName evidence="3">Histidine phosphatase family protein</fullName>
    </submittedName>
</protein>
<evidence type="ECO:0000256" key="2">
    <source>
        <dbReference type="PIRSR" id="PIRSR613078-2"/>
    </source>
</evidence>
<dbReference type="Proteomes" id="UP001163152">
    <property type="component" value="Chromosome"/>
</dbReference>
<dbReference type="InterPro" id="IPR029033">
    <property type="entry name" value="His_PPase_superfam"/>
</dbReference>
<proteinExistence type="predicted"/>
<dbReference type="InterPro" id="IPR013078">
    <property type="entry name" value="His_Pase_superF_clade-1"/>
</dbReference>
<evidence type="ECO:0000313" key="4">
    <source>
        <dbReference type="Proteomes" id="UP001163152"/>
    </source>
</evidence>
<organism evidence="3 4">
    <name type="scientific">Thermocoleostomius sinensis A174</name>
    <dbReference type="NCBI Taxonomy" id="2016057"/>
    <lineage>
        <taxon>Bacteria</taxon>
        <taxon>Bacillati</taxon>
        <taxon>Cyanobacteriota</taxon>
        <taxon>Cyanophyceae</taxon>
        <taxon>Oculatellales</taxon>
        <taxon>Oculatellaceae</taxon>
        <taxon>Thermocoleostomius</taxon>
    </lineage>
</organism>
<dbReference type="PROSITE" id="PS00175">
    <property type="entry name" value="PG_MUTASE"/>
    <property type="match status" value="1"/>
</dbReference>
<keyword evidence="4" id="KW-1185">Reference proteome</keyword>
<dbReference type="Pfam" id="PF00300">
    <property type="entry name" value="His_Phos_1"/>
    <property type="match status" value="2"/>
</dbReference>
<dbReference type="InterPro" id="IPR001345">
    <property type="entry name" value="PG/BPGM_mutase_AS"/>
</dbReference>
<evidence type="ECO:0000313" key="3">
    <source>
        <dbReference type="EMBL" id="WAL62651.1"/>
    </source>
</evidence>
<evidence type="ECO:0000256" key="1">
    <source>
        <dbReference type="PIRSR" id="PIRSR613078-1"/>
    </source>
</evidence>
<gene>
    <name evidence="3" type="ORF">OXH18_11860</name>
</gene>
<feature type="binding site" evidence="2">
    <location>
        <begin position="232"/>
        <end position="239"/>
    </location>
    <ligand>
        <name>substrate</name>
    </ligand>
</feature>
<dbReference type="EMBL" id="CP113797">
    <property type="protein sequence ID" value="WAL62651.1"/>
    <property type="molecule type" value="Genomic_DNA"/>
</dbReference>
<dbReference type="AlphaFoldDB" id="A0A9E8ZPN2"/>
<feature type="active site" description="Proton donor/acceptor" evidence="1">
    <location>
        <position position="307"/>
    </location>
</feature>
<accession>A0A9E8ZPN2</accession>
<name>A0A9E8ZPN2_9CYAN</name>